<protein>
    <submittedName>
        <fullName evidence="3">Transmembrane protein 94</fullName>
    </submittedName>
</protein>
<feature type="compositionally biased region" description="Basic and acidic residues" evidence="1">
    <location>
        <begin position="486"/>
        <end position="529"/>
    </location>
</feature>
<evidence type="ECO:0000313" key="3">
    <source>
        <dbReference type="EMBL" id="CAG6709863.1"/>
    </source>
</evidence>
<evidence type="ECO:0000256" key="1">
    <source>
        <dbReference type="SAM" id="MobiDB-lite"/>
    </source>
</evidence>
<dbReference type="InterPro" id="IPR039720">
    <property type="entry name" value="TMEM94"/>
</dbReference>
<feature type="transmembrane region" description="Helical" evidence="2">
    <location>
        <begin position="267"/>
        <end position="286"/>
    </location>
</feature>
<feature type="region of interest" description="Disordered" evidence="1">
    <location>
        <begin position="434"/>
        <end position="529"/>
    </location>
</feature>
<proteinExistence type="predicted"/>
<reference evidence="3" key="1">
    <citation type="submission" date="2021-05" db="EMBL/GenBank/DDBJ databases">
        <authorList>
            <person name="Alioto T."/>
            <person name="Alioto T."/>
            <person name="Gomez Garrido J."/>
        </authorList>
    </citation>
    <scope>NUCLEOTIDE SEQUENCE</scope>
</reference>
<dbReference type="PANTHER" id="PTHR13219:SF6">
    <property type="entry name" value="TRANSMEMBRANE PROTEIN 94"/>
    <property type="match status" value="1"/>
</dbReference>
<feature type="transmembrane region" description="Helical" evidence="2">
    <location>
        <begin position="306"/>
        <end position="329"/>
    </location>
</feature>
<keyword evidence="2" id="KW-1133">Transmembrane helix</keyword>
<dbReference type="PANTHER" id="PTHR13219">
    <property type="entry name" value="TRANSMEMBRANE PROTEIN 94"/>
    <property type="match status" value="1"/>
</dbReference>
<dbReference type="GO" id="GO:0000166">
    <property type="term" value="F:nucleotide binding"/>
    <property type="evidence" value="ECO:0007669"/>
    <property type="project" value="InterPro"/>
</dbReference>
<dbReference type="AlphaFoldDB" id="A0A8D8XW08"/>
<sequence length="1008" mass="113730">MDADQPKFDHLYVEDDAKVEGLGNEKALEILIEDVEALAQEYKLRKKAWSHLQDILNPFNPQSIVNVTSLGLLLLSALILVASSLSVWLWLLLVCCATGSVMINVWDNYCRHYEIYYRIRYVLSKLRECIHYEWNETSYPHLYMPFSPCINLQWAYRAGHVVNVPWSLLVRGDFILLRPGQPAPAYCTRYQPKDGCVNELKFGDVYNPTRSFNPRVTRPTARTPVLNTVFVLQNTPYVRNLEGTLLQCFTKPVDYYTSSLYTLNVKCVQFILYPALFVIVILVNLLRLNYYVESDWLPSESWIDLFLIQPITVTLPLLPLVLPVAWFGLDNYGNAVLQSSYQQEFSAGKSGLDLKKRLHQRHILSLGSWSALKSNLISCMRGDGRFVTRTANLLHVLGSVSTICCVDKKGILSWPNPTAEKVFFLRSPNSSDLLDARDISEEPTPRLNPKDSKDKAEANQKVAEVSATPHLDSNGAVTDGGALETPCRDGDQNPGGTEEKKSSPSHKLNGDLREITTPSHERGMGDKSNCRTLEKNCGGTLENSCGHSGTPEKNCGKLENSCVHNSGTPEKNCDESLLQKPAGGELGTPEMNCGTFGKNPAPAGTLEKKRVQIAVEGDRGDSNQNNENDGKRCDKGYKQYRGMSEVLDLTHNKYSPFELNFDNTQWFEHLSSLKPLGLAILLNTCNKYTQAHYTQFCSHVTCQALYSDLLVPVANRSLSKRCLCELARQIGFAYNAAESYALDLQLSTYRHFPAEKVGRDISFARSLQLPSQTKLKFPFPHMVAVIVRETKSASGTQLFSQGTADILLDSCIDYWNGEEVVSLTLSDRKKIQDFYQRTSLLAYCTAFAYRPLMHQIDKGLSNIYIELSPDCKKLYEYCQSPELLSSSQSTDNIFGKEKELTDVGECFQEECNQVFIGMVTMQYQTIYDMVDLVEELDHACIRFVHFSKENELRSRVFSEKMGLESGWNCHISLSSDQNQKKKDHNLSFGNNSIKVSIQRKIYSNRLPH</sequence>
<feature type="compositionally biased region" description="Basic and acidic residues" evidence="1">
    <location>
        <begin position="434"/>
        <end position="458"/>
    </location>
</feature>
<keyword evidence="2 3" id="KW-0812">Transmembrane</keyword>
<dbReference type="InterPro" id="IPR023299">
    <property type="entry name" value="ATPase_P-typ_cyto_dom_N"/>
</dbReference>
<dbReference type="Gene3D" id="3.40.1110.10">
    <property type="entry name" value="Calcium-transporting ATPase, cytoplasmic domain N"/>
    <property type="match status" value="1"/>
</dbReference>
<name>A0A8D8XW08_9HEMI</name>
<dbReference type="EMBL" id="HBUF01346483">
    <property type="protein sequence ID" value="CAG6709863.1"/>
    <property type="molecule type" value="Transcribed_RNA"/>
</dbReference>
<evidence type="ECO:0000256" key="2">
    <source>
        <dbReference type="SAM" id="Phobius"/>
    </source>
</evidence>
<accession>A0A8D8XW08</accession>
<feature type="transmembrane region" description="Helical" evidence="2">
    <location>
        <begin position="63"/>
        <end position="81"/>
    </location>
</feature>
<organism evidence="3">
    <name type="scientific">Cacopsylla melanoneura</name>
    <dbReference type="NCBI Taxonomy" id="428564"/>
    <lineage>
        <taxon>Eukaryota</taxon>
        <taxon>Metazoa</taxon>
        <taxon>Ecdysozoa</taxon>
        <taxon>Arthropoda</taxon>
        <taxon>Hexapoda</taxon>
        <taxon>Insecta</taxon>
        <taxon>Pterygota</taxon>
        <taxon>Neoptera</taxon>
        <taxon>Paraneoptera</taxon>
        <taxon>Hemiptera</taxon>
        <taxon>Sternorrhyncha</taxon>
        <taxon>Psylloidea</taxon>
        <taxon>Psyllidae</taxon>
        <taxon>Psyllinae</taxon>
        <taxon>Cacopsylla</taxon>
    </lineage>
</organism>
<keyword evidence="2" id="KW-0472">Membrane</keyword>